<proteinExistence type="predicted"/>
<dbReference type="PANTHER" id="PTHR31061:SF24">
    <property type="entry name" value="LD22376P"/>
    <property type="match status" value="1"/>
</dbReference>
<dbReference type="STRING" id="74557.A0A1V9ZJY2"/>
<feature type="transmembrane region" description="Helical" evidence="1">
    <location>
        <begin position="380"/>
        <end position="401"/>
    </location>
</feature>
<feature type="transmembrane region" description="Helical" evidence="1">
    <location>
        <begin position="239"/>
        <end position="257"/>
    </location>
</feature>
<comment type="caution">
    <text evidence="2">The sequence shown here is derived from an EMBL/GenBank/DDBJ whole genome shotgun (WGS) entry which is preliminary data.</text>
</comment>
<dbReference type="OrthoDB" id="2149840at2759"/>
<keyword evidence="3" id="KW-1185">Reference proteome</keyword>
<feature type="transmembrane region" description="Helical" evidence="1">
    <location>
        <begin position="444"/>
        <end position="466"/>
    </location>
</feature>
<dbReference type="GO" id="GO:0016740">
    <property type="term" value="F:transferase activity"/>
    <property type="evidence" value="ECO:0007669"/>
    <property type="project" value="UniProtKB-KW"/>
</dbReference>
<evidence type="ECO:0000256" key="1">
    <source>
        <dbReference type="SAM" id="Phobius"/>
    </source>
</evidence>
<reference evidence="2 3" key="1">
    <citation type="journal article" date="2014" name="Genome Biol. Evol.">
        <title>The secreted proteins of Achlya hypogyna and Thraustotheca clavata identify the ancestral oomycete secretome and reveal gene acquisitions by horizontal gene transfer.</title>
        <authorList>
            <person name="Misner I."/>
            <person name="Blouin N."/>
            <person name="Leonard G."/>
            <person name="Richards T.A."/>
            <person name="Lane C.E."/>
        </authorList>
    </citation>
    <scope>NUCLEOTIDE SEQUENCE [LARGE SCALE GENOMIC DNA]</scope>
    <source>
        <strain evidence="2 3">ATCC 34112</strain>
    </source>
</reference>
<feature type="transmembrane region" description="Helical" evidence="1">
    <location>
        <begin position="413"/>
        <end position="432"/>
    </location>
</feature>
<protein>
    <submittedName>
        <fullName evidence="2">Heparan-alpha-glucosaminide N-acetyltransferase</fullName>
    </submittedName>
</protein>
<gene>
    <name evidence="2" type="ORF">THRCLA_06752</name>
</gene>
<feature type="transmembrane region" description="Helical" evidence="1">
    <location>
        <begin position="473"/>
        <end position="492"/>
    </location>
</feature>
<keyword evidence="2" id="KW-0808">Transferase</keyword>
<feature type="transmembrane region" description="Helical" evidence="1">
    <location>
        <begin position="277"/>
        <end position="294"/>
    </location>
</feature>
<keyword evidence="1" id="KW-0812">Transmembrane</keyword>
<dbReference type="AlphaFoldDB" id="A0A1V9ZJY2"/>
<feature type="transmembrane region" description="Helical" evidence="1">
    <location>
        <begin position="172"/>
        <end position="192"/>
    </location>
</feature>
<feature type="transmembrane region" description="Helical" evidence="1">
    <location>
        <begin position="301"/>
        <end position="320"/>
    </location>
</feature>
<dbReference type="Proteomes" id="UP000243217">
    <property type="component" value="Unassembled WGS sequence"/>
</dbReference>
<sequence length="540" mass="61029">MNRAKLSFRYTAPINGHGLVLLASSDDCYKCSPLPQWPQGCEIGNSSCLVMSPNTNYSFDVDAKFPSSILLQSDQHIVWQSHYKFKELSDYSMLAQQVPTGEVHASIELVHEASPAVLLPIVLALLSLWLISGFVRFFWHKYLLSLREDDEEADNLQPLLEAQQLVSPLRRIVCLDVFRGITIFTMIFVNYGGGDYWFFNHSTWNGLTVADLCFPWFAWIMGATMAISYEKKLKNRKEYFYISSIRSLKLLLLGLFLNNGYDLANWRIPGVLQSFGAAYWMVSMILLISTTLPLRQSFLQWALMLVVVGLQSFLVFALPIPGCPTGYFGAGGLAEHSSYPNCTGGAHKQVDIWIFGPNHIYQYPTTKAIYRTGAYDPEGFLNWIMVAFTTFLGFKAGVIFLNGKDYKHRSGYLSFFGLILGIFAWIGCQGRLNDGWIPVNKNLWSLTFVLSTSSLACLLLAFLFLYVDTFDMWTGSPFLQTGMNPIILYLGHELLQDHFPFGFKHGSTSHSLSMASSLFGALCWLAIAQFLYRRKIFITV</sequence>
<feature type="transmembrane region" description="Helical" evidence="1">
    <location>
        <begin position="512"/>
        <end position="532"/>
    </location>
</feature>
<feature type="transmembrane region" description="Helical" evidence="1">
    <location>
        <begin position="117"/>
        <end position="139"/>
    </location>
</feature>
<keyword evidence="1" id="KW-1133">Transmembrane helix</keyword>
<feature type="transmembrane region" description="Helical" evidence="1">
    <location>
        <begin position="204"/>
        <end position="227"/>
    </location>
</feature>
<evidence type="ECO:0000313" key="2">
    <source>
        <dbReference type="EMBL" id="OQR98295.1"/>
    </source>
</evidence>
<dbReference type="EMBL" id="JNBS01001863">
    <property type="protein sequence ID" value="OQR98295.1"/>
    <property type="molecule type" value="Genomic_DNA"/>
</dbReference>
<keyword evidence="1" id="KW-0472">Membrane</keyword>
<dbReference type="PANTHER" id="PTHR31061">
    <property type="entry name" value="LD22376P"/>
    <property type="match status" value="1"/>
</dbReference>
<name>A0A1V9ZJY2_9STRA</name>
<evidence type="ECO:0000313" key="3">
    <source>
        <dbReference type="Proteomes" id="UP000243217"/>
    </source>
</evidence>
<accession>A0A1V9ZJY2</accession>
<organism evidence="2 3">
    <name type="scientific">Thraustotheca clavata</name>
    <dbReference type="NCBI Taxonomy" id="74557"/>
    <lineage>
        <taxon>Eukaryota</taxon>
        <taxon>Sar</taxon>
        <taxon>Stramenopiles</taxon>
        <taxon>Oomycota</taxon>
        <taxon>Saprolegniomycetes</taxon>
        <taxon>Saprolegniales</taxon>
        <taxon>Achlyaceae</taxon>
        <taxon>Thraustotheca</taxon>
    </lineage>
</organism>